<keyword evidence="2" id="KW-1185">Reference proteome</keyword>
<evidence type="ECO:0000313" key="2">
    <source>
        <dbReference type="Proteomes" id="UP001454036"/>
    </source>
</evidence>
<evidence type="ECO:0008006" key="3">
    <source>
        <dbReference type="Google" id="ProtNLM"/>
    </source>
</evidence>
<accession>A0AAV3RD38</accession>
<protein>
    <recommendedName>
        <fullName evidence="3">Secreted protein</fullName>
    </recommendedName>
</protein>
<name>A0AAV3RD38_LITER</name>
<sequence>MQVLFMYQVTGLSLLWRMDACWMLEVTYFIRRFHARYLLPASRNLKYAFHNTMKKSGRCSKTCASGMEQKLL</sequence>
<reference evidence="1 2" key="1">
    <citation type="submission" date="2024-01" db="EMBL/GenBank/DDBJ databases">
        <title>The complete chloroplast genome sequence of Lithospermum erythrorhizon: insights into the phylogenetic relationship among Boraginaceae species and the maternal lineages of purple gromwells.</title>
        <authorList>
            <person name="Okada T."/>
            <person name="Watanabe K."/>
        </authorList>
    </citation>
    <scope>NUCLEOTIDE SEQUENCE [LARGE SCALE GENOMIC DNA]</scope>
</reference>
<proteinExistence type="predicted"/>
<organism evidence="1 2">
    <name type="scientific">Lithospermum erythrorhizon</name>
    <name type="common">Purple gromwell</name>
    <name type="synonym">Lithospermum officinale var. erythrorhizon</name>
    <dbReference type="NCBI Taxonomy" id="34254"/>
    <lineage>
        <taxon>Eukaryota</taxon>
        <taxon>Viridiplantae</taxon>
        <taxon>Streptophyta</taxon>
        <taxon>Embryophyta</taxon>
        <taxon>Tracheophyta</taxon>
        <taxon>Spermatophyta</taxon>
        <taxon>Magnoliopsida</taxon>
        <taxon>eudicotyledons</taxon>
        <taxon>Gunneridae</taxon>
        <taxon>Pentapetalae</taxon>
        <taxon>asterids</taxon>
        <taxon>lamiids</taxon>
        <taxon>Boraginales</taxon>
        <taxon>Boraginaceae</taxon>
        <taxon>Boraginoideae</taxon>
        <taxon>Lithospermeae</taxon>
        <taxon>Lithospermum</taxon>
    </lineage>
</organism>
<dbReference type="Proteomes" id="UP001454036">
    <property type="component" value="Unassembled WGS sequence"/>
</dbReference>
<evidence type="ECO:0000313" key="1">
    <source>
        <dbReference type="EMBL" id="GAA0172257.1"/>
    </source>
</evidence>
<gene>
    <name evidence="1" type="ORF">LIER_26112</name>
</gene>
<dbReference type="EMBL" id="BAABME010008040">
    <property type="protein sequence ID" value="GAA0172257.1"/>
    <property type="molecule type" value="Genomic_DNA"/>
</dbReference>
<dbReference type="AlphaFoldDB" id="A0AAV3RD38"/>
<comment type="caution">
    <text evidence="1">The sequence shown here is derived from an EMBL/GenBank/DDBJ whole genome shotgun (WGS) entry which is preliminary data.</text>
</comment>